<comment type="caution">
    <text evidence="1">The sequence shown here is derived from an EMBL/GenBank/DDBJ whole genome shotgun (WGS) entry which is preliminary data.</text>
</comment>
<evidence type="ECO:0000313" key="2">
    <source>
        <dbReference type="Proteomes" id="UP001281410"/>
    </source>
</evidence>
<reference evidence="1" key="1">
    <citation type="journal article" date="2023" name="Plant J.">
        <title>Genome sequences and population genomics provide insights into the demographic history, inbreeding, and mutation load of two 'living fossil' tree species of Dipteronia.</title>
        <authorList>
            <person name="Feng Y."/>
            <person name="Comes H.P."/>
            <person name="Chen J."/>
            <person name="Zhu S."/>
            <person name="Lu R."/>
            <person name="Zhang X."/>
            <person name="Li P."/>
            <person name="Qiu J."/>
            <person name="Olsen K.M."/>
            <person name="Qiu Y."/>
        </authorList>
    </citation>
    <scope>NUCLEOTIDE SEQUENCE</scope>
    <source>
        <strain evidence="1">NBL</strain>
    </source>
</reference>
<accession>A0AAE0DTE9</accession>
<sequence length="136" mass="15706">MNTLVRSTTTRNFSRIFDGYESLDLNSETGRHEDHQFRRIKNLSKRRKQPHSVVKTLSYRRDRARQRQIYLKSYTLTTSRENLGQSGSGKLKKVAIKVKAVAVSVVAFIRMDSFRSCNSRSAIDAFSPTTLVRKCF</sequence>
<protein>
    <submittedName>
        <fullName evidence="1">Uncharacterized protein</fullName>
    </submittedName>
</protein>
<evidence type="ECO:0000313" key="1">
    <source>
        <dbReference type="EMBL" id="KAK3184190.1"/>
    </source>
</evidence>
<organism evidence="1 2">
    <name type="scientific">Dipteronia sinensis</name>
    <dbReference type="NCBI Taxonomy" id="43782"/>
    <lineage>
        <taxon>Eukaryota</taxon>
        <taxon>Viridiplantae</taxon>
        <taxon>Streptophyta</taxon>
        <taxon>Embryophyta</taxon>
        <taxon>Tracheophyta</taxon>
        <taxon>Spermatophyta</taxon>
        <taxon>Magnoliopsida</taxon>
        <taxon>eudicotyledons</taxon>
        <taxon>Gunneridae</taxon>
        <taxon>Pentapetalae</taxon>
        <taxon>rosids</taxon>
        <taxon>malvids</taxon>
        <taxon>Sapindales</taxon>
        <taxon>Sapindaceae</taxon>
        <taxon>Hippocastanoideae</taxon>
        <taxon>Acereae</taxon>
        <taxon>Dipteronia</taxon>
    </lineage>
</organism>
<keyword evidence="2" id="KW-1185">Reference proteome</keyword>
<name>A0AAE0DTE9_9ROSI</name>
<dbReference type="EMBL" id="JANJYJ010000010">
    <property type="protein sequence ID" value="KAK3184190.1"/>
    <property type="molecule type" value="Genomic_DNA"/>
</dbReference>
<dbReference type="AlphaFoldDB" id="A0AAE0DTE9"/>
<proteinExistence type="predicted"/>
<gene>
    <name evidence="1" type="ORF">Dsin_031476</name>
</gene>
<dbReference type="Proteomes" id="UP001281410">
    <property type="component" value="Unassembled WGS sequence"/>
</dbReference>